<dbReference type="InterPro" id="IPR046514">
    <property type="entry name" value="DUF6692"/>
</dbReference>
<dbReference type="Pfam" id="PF20402">
    <property type="entry name" value="DUF6692"/>
    <property type="match status" value="1"/>
</dbReference>
<dbReference type="Gene3D" id="1.20.1260.10">
    <property type="match status" value="1"/>
</dbReference>
<keyword evidence="1" id="KW-1133">Transmembrane helix</keyword>
<dbReference type="InterPro" id="IPR005183">
    <property type="entry name" value="DUF305_CopM-like"/>
</dbReference>
<evidence type="ECO:0000259" key="2">
    <source>
        <dbReference type="Pfam" id="PF03713"/>
    </source>
</evidence>
<feature type="transmembrane region" description="Helical" evidence="1">
    <location>
        <begin position="38"/>
        <end position="59"/>
    </location>
</feature>
<dbReference type="EMBL" id="FQUE01000014">
    <property type="protein sequence ID" value="SHF81746.1"/>
    <property type="molecule type" value="Genomic_DNA"/>
</dbReference>
<accession>A0A1M5ERH1</accession>
<keyword evidence="1" id="KW-0472">Membrane</keyword>
<evidence type="ECO:0000313" key="4">
    <source>
        <dbReference type="EMBL" id="SHF81746.1"/>
    </source>
</evidence>
<dbReference type="OrthoDB" id="517560at2"/>
<proteinExistence type="predicted"/>
<evidence type="ECO:0000313" key="5">
    <source>
        <dbReference type="Proteomes" id="UP000183987"/>
    </source>
</evidence>
<feature type="transmembrane region" description="Helical" evidence="1">
    <location>
        <begin position="6"/>
        <end position="26"/>
    </location>
</feature>
<reference evidence="5" key="1">
    <citation type="submission" date="2016-11" db="EMBL/GenBank/DDBJ databases">
        <authorList>
            <person name="Varghese N."/>
            <person name="Submissions S."/>
        </authorList>
    </citation>
    <scope>NUCLEOTIDE SEQUENCE [LARGE SCALE GENOMIC DNA]</scope>
    <source>
        <strain evidence="5">DSM 29326</strain>
    </source>
</reference>
<feature type="transmembrane region" description="Helical" evidence="1">
    <location>
        <begin position="65"/>
        <end position="84"/>
    </location>
</feature>
<gene>
    <name evidence="4" type="ORF">SAMN05444339_11431</name>
</gene>
<feature type="domain" description="DUF305" evidence="2">
    <location>
        <begin position="92"/>
        <end position="152"/>
    </location>
</feature>
<dbReference type="Pfam" id="PF03713">
    <property type="entry name" value="DUF305"/>
    <property type="match status" value="1"/>
</dbReference>
<dbReference type="STRING" id="366533.SAMN05444339_11431"/>
<dbReference type="AlphaFoldDB" id="A0A1M5ERH1"/>
<organism evidence="4 5">
    <name type="scientific">Loktanella atrilutea</name>
    <dbReference type="NCBI Taxonomy" id="366533"/>
    <lineage>
        <taxon>Bacteria</taxon>
        <taxon>Pseudomonadati</taxon>
        <taxon>Pseudomonadota</taxon>
        <taxon>Alphaproteobacteria</taxon>
        <taxon>Rhodobacterales</taxon>
        <taxon>Roseobacteraceae</taxon>
        <taxon>Loktanella</taxon>
    </lineage>
</organism>
<keyword evidence="5" id="KW-1185">Reference proteome</keyword>
<name>A0A1M5ERH1_LOKAT</name>
<keyword evidence="1" id="KW-0812">Transmembrane</keyword>
<dbReference type="Proteomes" id="UP000183987">
    <property type="component" value="Unassembled WGS sequence"/>
</dbReference>
<protein>
    <submittedName>
        <fullName evidence="4">Uncharacterized protein</fullName>
    </submittedName>
</protein>
<evidence type="ECO:0000256" key="1">
    <source>
        <dbReference type="SAM" id="Phobius"/>
    </source>
</evidence>
<dbReference type="RefSeq" id="WP_072858694.1">
    <property type="nucleotide sequence ID" value="NZ_FQUE01000014.1"/>
</dbReference>
<feature type="domain" description="DUF6692" evidence="3">
    <location>
        <begin position="159"/>
        <end position="238"/>
    </location>
</feature>
<dbReference type="InterPro" id="IPR012347">
    <property type="entry name" value="Ferritin-like"/>
</dbReference>
<sequence>MHYVRFFAMIATSTVVMFGLMYLNSYSLEHVYYSQTRMWMALYMGAIMAIIMLAFMLGMYKNRTVNMAIFGGSAVVFALALWLVRSQETIGDVAWMKAMIPHHSIAILTSSRANITDPRVRKLADEIVEAQDREIAEMRWMIADIEANGEQTTFPLGEADAQAEVAPLTDALSSAVIASVDLAPLSEDEITRALPAGAVCNFRRGVDADPVFAVAADGASVTKVSGQLVMLTADGAPGDAGVAAQTEGLRVTVTPNAAEDEATLLFDLTTGQPLTVGYDGYWACAS</sequence>
<evidence type="ECO:0000259" key="3">
    <source>
        <dbReference type="Pfam" id="PF20402"/>
    </source>
</evidence>